<proteinExistence type="predicted"/>
<organism evidence="2">
    <name type="scientific">Neisseria meningitidis</name>
    <dbReference type="NCBI Taxonomy" id="487"/>
    <lineage>
        <taxon>Bacteria</taxon>
        <taxon>Pseudomonadati</taxon>
        <taxon>Pseudomonadota</taxon>
        <taxon>Betaproteobacteria</taxon>
        <taxon>Neisseriales</taxon>
        <taxon>Neisseriaceae</taxon>
        <taxon>Neisseria</taxon>
    </lineage>
</organism>
<feature type="signal peptide" evidence="1">
    <location>
        <begin position="1"/>
        <end position="23"/>
    </location>
</feature>
<evidence type="ECO:0000313" key="2">
    <source>
        <dbReference type="EMBL" id="ACM47299.1"/>
    </source>
</evidence>
<reference evidence="2" key="1">
    <citation type="journal article" date="2010" name="Clin. Vaccine Immunol.">
        <title>Characterization of fHbp, nhba (gna2132), nadA, porA, and sequence type in group B meningococcal case isolates collected in England and Wales during January 2008 and potential coverage of an investigational group B meningococcal vaccine.</title>
        <authorList>
            <person name="Lucidarme J."/>
            <person name="Comanducci M."/>
            <person name="Findlow J."/>
            <person name="Gray S.J."/>
            <person name="Kaczmarski E.B."/>
            <person name="Guiver M."/>
            <person name="Vallely P.J."/>
            <person name="Oster P."/>
            <person name="Pizza M."/>
            <person name="Bambini S."/>
            <person name="Muzzi A."/>
            <person name="Borrow R."/>
        </authorList>
    </citation>
    <scope>NUCLEOTIDE SEQUENCE</scope>
    <source>
        <strain evidence="2">M08 240059</strain>
    </source>
</reference>
<evidence type="ECO:0000256" key="1">
    <source>
        <dbReference type="SAM" id="SignalP"/>
    </source>
</evidence>
<keyword evidence="1" id="KW-0732">Signal</keyword>
<accession>B9W068</accession>
<dbReference type="AlphaFoldDB" id="B9W068"/>
<dbReference type="EMBL" id="FJ619648">
    <property type="protein sequence ID" value="ACM47299.1"/>
    <property type="molecule type" value="Genomic_DNA"/>
</dbReference>
<feature type="chain" id="PRO_5002893844" evidence="1">
    <location>
        <begin position="24"/>
        <end position="88"/>
    </location>
</feature>
<sequence>MKHFQSKVLTAAILASFCSGALAASNSDETEVAREVATAALVGAYNNAKKSTVSKSETPSTTLMEAAKLPQKKQPKKMSITTTLKVWV</sequence>
<gene>
    <name evidence="2" type="primary">nadA</name>
</gene>
<protein>
    <submittedName>
        <fullName evidence="2">Truncated NadA</fullName>
    </submittedName>
</protein>
<name>B9W068_NEIME</name>